<dbReference type="PANTHER" id="PTHR44196">
    <property type="entry name" value="DEHYDROGENASE/REDUCTASE SDR FAMILY MEMBER 7B"/>
    <property type="match status" value="1"/>
</dbReference>
<evidence type="ECO:0000256" key="3">
    <source>
        <dbReference type="RuleBase" id="RU000363"/>
    </source>
</evidence>
<dbReference type="SMART" id="SM00822">
    <property type="entry name" value="PKS_KR"/>
    <property type="match status" value="1"/>
</dbReference>
<dbReference type="Proteomes" id="UP001597525">
    <property type="component" value="Unassembled WGS sequence"/>
</dbReference>
<dbReference type="InterPro" id="IPR036291">
    <property type="entry name" value="NAD(P)-bd_dom_sf"/>
</dbReference>
<dbReference type="Gene3D" id="3.40.50.720">
    <property type="entry name" value="NAD(P)-binding Rossmann-like Domain"/>
    <property type="match status" value="1"/>
</dbReference>
<feature type="non-terminal residue" evidence="5">
    <location>
        <position position="247"/>
    </location>
</feature>
<dbReference type="EC" id="1.-.-.-" evidence="5"/>
<evidence type="ECO:0000259" key="4">
    <source>
        <dbReference type="SMART" id="SM00822"/>
    </source>
</evidence>
<dbReference type="RefSeq" id="WP_380936962.1">
    <property type="nucleotide sequence ID" value="NZ_JBHUPB010000017.1"/>
</dbReference>
<gene>
    <name evidence="5" type="ORF">ACFS7Y_23040</name>
</gene>
<dbReference type="PRINTS" id="PR00081">
    <property type="entry name" value="GDHRDH"/>
</dbReference>
<accession>A0ABW6BMD5</accession>
<keyword evidence="6" id="KW-1185">Reference proteome</keyword>
<feature type="domain" description="Ketoreductase" evidence="4">
    <location>
        <begin position="35"/>
        <end position="205"/>
    </location>
</feature>
<evidence type="ECO:0000256" key="1">
    <source>
        <dbReference type="ARBA" id="ARBA00006484"/>
    </source>
</evidence>
<comment type="similarity">
    <text evidence="1 3">Belongs to the short-chain dehydrogenases/reductases (SDR) family.</text>
</comment>
<comment type="caution">
    <text evidence="5">The sequence shown here is derived from an EMBL/GenBank/DDBJ whole genome shotgun (WGS) entry which is preliminary data.</text>
</comment>
<organism evidence="5 6">
    <name type="scientific">Sphingobacterium bambusae</name>
    <dbReference type="NCBI Taxonomy" id="662858"/>
    <lineage>
        <taxon>Bacteria</taxon>
        <taxon>Pseudomonadati</taxon>
        <taxon>Bacteroidota</taxon>
        <taxon>Sphingobacteriia</taxon>
        <taxon>Sphingobacteriales</taxon>
        <taxon>Sphingobacteriaceae</taxon>
        <taxon>Sphingobacterium</taxon>
    </lineage>
</organism>
<dbReference type="InterPro" id="IPR057326">
    <property type="entry name" value="KR_dom"/>
</dbReference>
<evidence type="ECO:0000256" key="2">
    <source>
        <dbReference type="ARBA" id="ARBA00023002"/>
    </source>
</evidence>
<reference evidence="6" key="1">
    <citation type="journal article" date="2019" name="Int. J. Syst. Evol. Microbiol.">
        <title>The Global Catalogue of Microorganisms (GCM) 10K type strain sequencing project: providing services to taxonomists for standard genome sequencing and annotation.</title>
        <authorList>
            <consortium name="The Broad Institute Genomics Platform"/>
            <consortium name="The Broad Institute Genome Sequencing Center for Infectious Disease"/>
            <person name="Wu L."/>
            <person name="Ma J."/>
        </authorList>
    </citation>
    <scope>NUCLEOTIDE SEQUENCE [LARGE SCALE GENOMIC DNA]</scope>
    <source>
        <strain evidence="6">KCTC 22814</strain>
    </source>
</reference>
<evidence type="ECO:0000313" key="6">
    <source>
        <dbReference type="Proteomes" id="UP001597525"/>
    </source>
</evidence>
<name>A0ABW6BMD5_9SPHI</name>
<proteinExistence type="inferred from homology"/>
<sequence>MIFGKLAKIALLAAVSGAMIGMQRSKRRKLSVEGKVVLITGGSRGLGFALAQELATRGALLALCGRSDEHLQLAKQALIERGAEVFVYPADVTDPQQVDILVQQVVGHYGRVDVLVNNAGAMLVGPHAAMDSEDYKKIMDNNCWSSLYCIQAVLPHFTAQSAGQVVNIASIGGKIAVPHMLPYSVSKFALLGLSQGLTAELAPAGIDVLTVVPSLMRTGSPLNIGVKGSHKLEYAWFKIADSLPFVS</sequence>
<dbReference type="EMBL" id="JBHUPB010000017">
    <property type="protein sequence ID" value="MFD2970283.1"/>
    <property type="molecule type" value="Genomic_DNA"/>
</dbReference>
<dbReference type="PANTHER" id="PTHR44196:SF1">
    <property type="entry name" value="DEHYDROGENASE_REDUCTASE SDR FAMILY MEMBER 7B"/>
    <property type="match status" value="1"/>
</dbReference>
<dbReference type="GO" id="GO:0016491">
    <property type="term" value="F:oxidoreductase activity"/>
    <property type="evidence" value="ECO:0007669"/>
    <property type="project" value="UniProtKB-KW"/>
</dbReference>
<dbReference type="CDD" id="cd05233">
    <property type="entry name" value="SDR_c"/>
    <property type="match status" value="1"/>
</dbReference>
<dbReference type="SUPFAM" id="SSF51735">
    <property type="entry name" value="NAD(P)-binding Rossmann-fold domains"/>
    <property type="match status" value="1"/>
</dbReference>
<dbReference type="Pfam" id="PF00106">
    <property type="entry name" value="adh_short"/>
    <property type="match status" value="1"/>
</dbReference>
<keyword evidence="2 5" id="KW-0560">Oxidoreductase</keyword>
<dbReference type="InterPro" id="IPR002347">
    <property type="entry name" value="SDR_fam"/>
</dbReference>
<evidence type="ECO:0000313" key="5">
    <source>
        <dbReference type="EMBL" id="MFD2970283.1"/>
    </source>
</evidence>
<dbReference type="PRINTS" id="PR00080">
    <property type="entry name" value="SDRFAMILY"/>
</dbReference>
<protein>
    <submittedName>
        <fullName evidence="5">SDR family NAD(P)-dependent oxidoreductase</fullName>
        <ecNumber evidence="5">1.-.-.-</ecNumber>
    </submittedName>
</protein>